<dbReference type="PANTHER" id="PTHR43099">
    <property type="entry name" value="UPF0053 PROTEIN YRKA"/>
    <property type="match status" value="1"/>
</dbReference>
<feature type="transmembrane region" description="Helical" evidence="3">
    <location>
        <begin position="95"/>
        <end position="116"/>
    </location>
</feature>
<sequence>MDVALLVFLTTLNGLFAMSEMALATSRKARLATLAELGDTKAQAAIRLIDQPTQFLSTIQIGITSIGMLSGIVGEAAFAGPLAVQMQAWGLGETAASWLSTGVVVTGITFSTIIFGELVPKRIGQMFPEPVARWISPGMSQLARLAKPAVSLPAPRPACSGCCASTAAPAAPSRTRRSPPAWLRGWTPASSSGTSTRWCATCSTSTTAR</sequence>
<dbReference type="AlphaFoldDB" id="A0A7V8FNF9"/>
<accession>A0A7V8FNF9</accession>
<keyword evidence="1 3" id="KW-1133">Transmembrane helix</keyword>
<reference evidence="6" key="1">
    <citation type="journal article" date="2020" name="MBio">
        <title>Horizontal gene transfer to a defensive symbiont with a reduced genome amongst a multipartite beetle microbiome.</title>
        <authorList>
            <person name="Waterworth S.C."/>
            <person name="Florez L.V."/>
            <person name="Rees E.R."/>
            <person name="Hertweck C."/>
            <person name="Kaltenpoth M."/>
            <person name="Kwan J.C."/>
        </authorList>
    </citation>
    <scope>NUCLEOTIDE SEQUENCE [LARGE SCALE GENOMIC DNA]</scope>
</reference>
<dbReference type="PROSITE" id="PS51846">
    <property type="entry name" value="CNNM"/>
    <property type="match status" value="1"/>
</dbReference>
<keyword evidence="1 3" id="KW-0812">Transmembrane</keyword>
<dbReference type="Proteomes" id="UP000461670">
    <property type="component" value="Unassembled WGS sequence"/>
</dbReference>
<evidence type="ECO:0000256" key="3">
    <source>
        <dbReference type="SAM" id="Phobius"/>
    </source>
</evidence>
<evidence type="ECO:0000256" key="1">
    <source>
        <dbReference type="PROSITE-ProRule" id="PRU01193"/>
    </source>
</evidence>
<proteinExistence type="predicted"/>
<evidence type="ECO:0000256" key="2">
    <source>
        <dbReference type="SAM" id="MobiDB-lite"/>
    </source>
</evidence>
<dbReference type="InterPro" id="IPR051676">
    <property type="entry name" value="UPF0053_domain"/>
</dbReference>
<dbReference type="InterPro" id="IPR002550">
    <property type="entry name" value="CNNM"/>
</dbReference>
<evidence type="ECO:0000313" key="5">
    <source>
        <dbReference type="EMBL" id="KAF1020912.1"/>
    </source>
</evidence>
<keyword evidence="1 3" id="KW-0472">Membrane</keyword>
<protein>
    <recommendedName>
        <fullName evidence="4">CNNM transmembrane domain-containing protein</fullName>
    </recommendedName>
</protein>
<evidence type="ECO:0000313" key="6">
    <source>
        <dbReference type="Proteomes" id="UP000461670"/>
    </source>
</evidence>
<dbReference type="PANTHER" id="PTHR43099:SF5">
    <property type="entry name" value="HLYC_CORC FAMILY TRANSPORTER"/>
    <property type="match status" value="1"/>
</dbReference>
<dbReference type="GO" id="GO:0016020">
    <property type="term" value="C:membrane"/>
    <property type="evidence" value="ECO:0007669"/>
    <property type="project" value="UniProtKB-UniRule"/>
</dbReference>
<dbReference type="Pfam" id="PF01595">
    <property type="entry name" value="CNNM"/>
    <property type="match status" value="1"/>
</dbReference>
<gene>
    <name evidence="5" type="ORF">GAK30_02191</name>
</gene>
<evidence type="ECO:0000259" key="4">
    <source>
        <dbReference type="PROSITE" id="PS51846"/>
    </source>
</evidence>
<comment type="caution">
    <text evidence="5">The sequence shown here is derived from an EMBL/GenBank/DDBJ whole genome shotgun (WGS) entry which is preliminary data.</text>
</comment>
<feature type="compositionally biased region" description="Low complexity" evidence="2">
    <location>
        <begin position="165"/>
        <end position="181"/>
    </location>
</feature>
<feature type="region of interest" description="Disordered" evidence="2">
    <location>
        <begin position="165"/>
        <end position="196"/>
    </location>
</feature>
<organism evidence="5 6">
    <name type="scientific">Paracidovorax wautersii</name>
    <dbReference type="NCBI Taxonomy" id="1177982"/>
    <lineage>
        <taxon>Bacteria</taxon>
        <taxon>Pseudomonadati</taxon>
        <taxon>Pseudomonadota</taxon>
        <taxon>Betaproteobacteria</taxon>
        <taxon>Burkholderiales</taxon>
        <taxon>Comamonadaceae</taxon>
        <taxon>Paracidovorax</taxon>
    </lineage>
</organism>
<dbReference type="EMBL" id="WNDQ01000028">
    <property type="protein sequence ID" value="KAF1020912.1"/>
    <property type="molecule type" value="Genomic_DNA"/>
</dbReference>
<feature type="domain" description="CNNM transmembrane" evidence="4">
    <location>
        <begin position="1"/>
        <end position="139"/>
    </location>
</feature>
<name>A0A7V8FNF9_9BURK</name>